<evidence type="ECO:0000313" key="2">
    <source>
        <dbReference type="EMBL" id="EPY15268.1"/>
    </source>
</evidence>
<feature type="compositionally biased region" description="Polar residues" evidence="1">
    <location>
        <begin position="368"/>
        <end position="385"/>
    </location>
</feature>
<name>S9TFZ6_9TRYP</name>
<sequence length="420" mass="48438">MREGRTSNVEWDNVYTRFFPPSLVLPCDTMLTVDKRLLDSIVSRVAKEEQSRIYFPIFVRHHWVAGIFRPLKGEEGRKVNLHLYDSAPSHYVRQDIVRQFGKYQFIRFIWGKWPRQRRGSEDCGLYMTTAFITDYLRLPHDAISETRIQMTMPALRRYFDEYLQGKREGVERDQLIQELKQILLPCLGTDSNDKNVLTCEKSEKAFETRADVAEKIQVGQSMPEAWTLQGGARRAITVTERRGPSEHQRPNGRSQNGAPYTSIPRVAVGPDDNRVRPIHDHILSVLQKMEEHRFWFVRNKCTYTLVAEGLAAAVVGAKRGFKHGNVGRLRSRNERKGEEYDLWTYLEEGSNQTRGVFSFCEVRPGQLRTTSPRSISSDGGHTTSWWCGDRGPESPVRLDVAETRPASTQLRPPPSPYLRR</sequence>
<reference evidence="2 3" key="1">
    <citation type="journal article" date="2013" name="PLoS ONE">
        <title>Predicting the Proteins of Angomonas deanei, Strigomonas culicis and Their Respective Endosymbionts Reveals New Aspects of the Trypanosomatidae Family.</title>
        <authorList>
            <person name="Motta M.C."/>
            <person name="Martins A.C."/>
            <person name="de Souza S.S."/>
            <person name="Catta-Preta C.M."/>
            <person name="Silva R."/>
            <person name="Klein C.C."/>
            <person name="de Almeida L.G."/>
            <person name="de Lima Cunha O."/>
            <person name="Ciapina L.P."/>
            <person name="Brocchi M."/>
            <person name="Colabardini A.C."/>
            <person name="de Araujo Lima B."/>
            <person name="Machado C.R."/>
            <person name="de Almeida Soares C.M."/>
            <person name="Probst C.M."/>
            <person name="de Menezes C.B."/>
            <person name="Thompson C.E."/>
            <person name="Bartholomeu D.C."/>
            <person name="Gradia D.F."/>
            <person name="Pavoni D.P."/>
            <person name="Grisard E.C."/>
            <person name="Fantinatti-Garboggini F."/>
            <person name="Marchini F.K."/>
            <person name="Rodrigues-Luiz G.F."/>
            <person name="Wagner G."/>
            <person name="Goldman G.H."/>
            <person name="Fietto J.L."/>
            <person name="Elias M.C."/>
            <person name="Goldman M.H."/>
            <person name="Sagot M.F."/>
            <person name="Pereira M."/>
            <person name="Stoco P.H."/>
            <person name="de Mendonca-Neto R.P."/>
            <person name="Teixeira S.M."/>
            <person name="Maciel T.E."/>
            <person name="de Oliveira Mendes T.A."/>
            <person name="Urmenyi T.P."/>
            <person name="de Souza W."/>
            <person name="Schenkman S."/>
            <person name="de Vasconcelos A.T."/>
        </authorList>
    </citation>
    <scope>NUCLEOTIDE SEQUENCE [LARGE SCALE GENOMIC DNA]</scope>
</reference>
<comment type="caution">
    <text evidence="2">The sequence shown here is derived from an EMBL/GenBank/DDBJ whole genome shotgun (WGS) entry which is preliminary data.</text>
</comment>
<accession>S9TFZ6</accession>
<feature type="region of interest" description="Disordered" evidence="1">
    <location>
        <begin position="240"/>
        <end position="271"/>
    </location>
</feature>
<dbReference type="EMBL" id="ATMH01012322">
    <property type="protein sequence ID" value="EPY15268.1"/>
    <property type="molecule type" value="Genomic_DNA"/>
</dbReference>
<dbReference type="AlphaFoldDB" id="S9TFZ6"/>
<proteinExistence type="predicted"/>
<dbReference type="Gene3D" id="3.40.395.10">
    <property type="entry name" value="Adenoviral Proteinase, Chain A"/>
    <property type="match status" value="1"/>
</dbReference>
<keyword evidence="3" id="KW-1185">Reference proteome</keyword>
<organism evidence="2 3">
    <name type="scientific">Strigomonas culicis</name>
    <dbReference type="NCBI Taxonomy" id="28005"/>
    <lineage>
        <taxon>Eukaryota</taxon>
        <taxon>Discoba</taxon>
        <taxon>Euglenozoa</taxon>
        <taxon>Kinetoplastea</taxon>
        <taxon>Metakinetoplastina</taxon>
        <taxon>Trypanosomatida</taxon>
        <taxon>Trypanosomatidae</taxon>
        <taxon>Strigomonadinae</taxon>
        <taxon>Strigomonas</taxon>
    </lineage>
</organism>
<evidence type="ECO:0000256" key="1">
    <source>
        <dbReference type="SAM" id="MobiDB-lite"/>
    </source>
</evidence>
<dbReference type="InterPro" id="IPR038765">
    <property type="entry name" value="Papain-like_cys_pep_sf"/>
</dbReference>
<feature type="compositionally biased region" description="Basic and acidic residues" evidence="1">
    <location>
        <begin position="240"/>
        <end position="249"/>
    </location>
</feature>
<gene>
    <name evidence="2" type="ORF">STCU_12177</name>
</gene>
<dbReference type="SUPFAM" id="SSF54001">
    <property type="entry name" value="Cysteine proteinases"/>
    <property type="match status" value="1"/>
</dbReference>
<dbReference type="Proteomes" id="UP000015354">
    <property type="component" value="Unassembled WGS sequence"/>
</dbReference>
<protein>
    <submittedName>
        <fullName evidence="2">Uncharacterized protein</fullName>
    </submittedName>
</protein>
<evidence type="ECO:0000313" key="3">
    <source>
        <dbReference type="Proteomes" id="UP000015354"/>
    </source>
</evidence>
<dbReference type="OrthoDB" id="281207at2759"/>
<feature type="compositionally biased region" description="Pro residues" evidence="1">
    <location>
        <begin position="411"/>
        <end position="420"/>
    </location>
</feature>
<feature type="region of interest" description="Disordered" evidence="1">
    <location>
        <begin position="368"/>
        <end position="420"/>
    </location>
</feature>